<dbReference type="PROSITE" id="PS00216">
    <property type="entry name" value="SUGAR_TRANSPORT_1"/>
    <property type="match status" value="1"/>
</dbReference>
<evidence type="ECO:0000256" key="1">
    <source>
        <dbReference type="ARBA" id="ARBA00004651"/>
    </source>
</evidence>
<dbReference type="PROSITE" id="PS50850">
    <property type="entry name" value="MFS"/>
    <property type="match status" value="1"/>
</dbReference>
<comment type="subcellular location">
    <subcellularLocation>
        <location evidence="1">Cell membrane</location>
        <topology evidence="1">Multi-pass membrane protein</topology>
    </subcellularLocation>
</comment>
<dbReference type="CDD" id="cd17321">
    <property type="entry name" value="MFS_MMR_MDR_like"/>
    <property type="match status" value="1"/>
</dbReference>
<feature type="transmembrane region" description="Helical" evidence="5">
    <location>
        <begin position="355"/>
        <end position="382"/>
    </location>
</feature>
<dbReference type="InterPro" id="IPR011701">
    <property type="entry name" value="MFS"/>
</dbReference>
<feature type="transmembrane region" description="Helical" evidence="5">
    <location>
        <begin position="12"/>
        <end position="38"/>
    </location>
</feature>
<feature type="transmembrane region" description="Helical" evidence="5">
    <location>
        <begin position="435"/>
        <end position="453"/>
    </location>
</feature>
<dbReference type="SUPFAM" id="SSF103473">
    <property type="entry name" value="MFS general substrate transporter"/>
    <property type="match status" value="1"/>
</dbReference>
<dbReference type="InterPro" id="IPR005829">
    <property type="entry name" value="Sugar_transporter_CS"/>
</dbReference>
<evidence type="ECO:0000313" key="7">
    <source>
        <dbReference type="EMBL" id="GGB23110.1"/>
    </source>
</evidence>
<dbReference type="PANTHER" id="PTHR42718:SF49">
    <property type="entry name" value="EXPORT PROTEIN"/>
    <property type="match status" value="1"/>
</dbReference>
<evidence type="ECO:0000313" key="8">
    <source>
        <dbReference type="Proteomes" id="UP000621454"/>
    </source>
</evidence>
<feature type="transmembrane region" description="Helical" evidence="5">
    <location>
        <begin position="138"/>
        <end position="159"/>
    </location>
</feature>
<protein>
    <submittedName>
        <fullName evidence="7">MFS transporter</fullName>
    </submittedName>
</protein>
<dbReference type="AlphaFoldDB" id="A0A916WRJ2"/>
<feature type="transmembrane region" description="Helical" evidence="5">
    <location>
        <begin position="50"/>
        <end position="70"/>
    </location>
</feature>
<proteinExistence type="predicted"/>
<dbReference type="PANTHER" id="PTHR42718">
    <property type="entry name" value="MAJOR FACILITATOR SUPERFAMILY MULTIDRUG TRANSPORTER MFSC"/>
    <property type="match status" value="1"/>
</dbReference>
<dbReference type="InterPro" id="IPR036259">
    <property type="entry name" value="MFS_trans_sf"/>
</dbReference>
<evidence type="ECO:0000256" key="2">
    <source>
        <dbReference type="ARBA" id="ARBA00022692"/>
    </source>
</evidence>
<feature type="transmembrane region" description="Helical" evidence="5">
    <location>
        <begin position="111"/>
        <end position="131"/>
    </location>
</feature>
<keyword evidence="8" id="KW-1185">Reference proteome</keyword>
<dbReference type="InterPro" id="IPR020846">
    <property type="entry name" value="MFS_dom"/>
</dbReference>
<evidence type="ECO:0000259" key="6">
    <source>
        <dbReference type="PROSITE" id="PS50850"/>
    </source>
</evidence>
<dbReference type="Gene3D" id="1.20.1720.10">
    <property type="entry name" value="Multidrug resistance protein D"/>
    <property type="match status" value="1"/>
</dbReference>
<dbReference type="GO" id="GO:0022857">
    <property type="term" value="F:transmembrane transporter activity"/>
    <property type="evidence" value="ECO:0007669"/>
    <property type="project" value="InterPro"/>
</dbReference>
<feature type="transmembrane region" description="Helical" evidence="5">
    <location>
        <begin position="294"/>
        <end position="317"/>
    </location>
</feature>
<dbReference type="GO" id="GO:0005886">
    <property type="term" value="C:plasma membrane"/>
    <property type="evidence" value="ECO:0007669"/>
    <property type="project" value="UniProtKB-SubCell"/>
</dbReference>
<evidence type="ECO:0000256" key="5">
    <source>
        <dbReference type="SAM" id="Phobius"/>
    </source>
</evidence>
<keyword evidence="4 5" id="KW-0472">Membrane</keyword>
<evidence type="ECO:0000256" key="3">
    <source>
        <dbReference type="ARBA" id="ARBA00022989"/>
    </source>
</evidence>
<dbReference type="EMBL" id="BMGC01000004">
    <property type="protein sequence ID" value="GGB23110.1"/>
    <property type="molecule type" value="Genomic_DNA"/>
</dbReference>
<dbReference type="PRINTS" id="PR01036">
    <property type="entry name" value="TCRTETB"/>
</dbReference>
<feature type="transmembrane region" description="Helical" evidence="5">
    <location>
        <begin position="329"/>
        <end position="349"/>
    </location>
</feature>
<feature type="transmembrane region" description="Helical" evidence="5">
    <location>
        <begin position="165"/>
        <end position="187"/>
    </location>
</feature>
<feature type="transmembrane region" description="Helical" evidence="5">
    <location>
        <begin position="77"/>
        <end position="99"/>
    </location>
</feature>
<reference evidence="7" key="2">
    <citation type="submission" date="2020-09" db="EMBL/GenBank/DDBJ databases">
        <authorList>
            <person name="Sun Q."/>
            <person name="Zhou Y."/>
        </authorList>
    </citation>
    <scope>NUCLEOTIDE SEQUENCE</scope>
    <source>
        <strain evidence="7">CGMCC 1.12827</strain>
    </source>
</reference>
<gene>
    <name evidence="7" type="ORF">GCM10011489_09170</name>
</gene>
<feature type="transmembrane region" description="Helical" evidence="5">
    <location>
        <begin position="267"/>
        <end position="288"/>
    </location>
</feature>
<organism evidence="7 8">
    <name type="scientific">Gordonia jinhuaensis</name>
    <dbReference type="NCBI Taxonomy" id="1517702"/>
    <lineage>
        <taxon>Bacteria</taxon>
        <taxon>Bacillati</taxon>
        <taxon>Actinomycetota</taxon>
        <taxon>Actinomycetes</taxon>
        <taxon>Mycobacteriales</taxon>
        <taxon>Gordoniaceae</taxon>
        <taxon>Gordonia</taxon>
    </lineage>
</organism>
<feature type="domain" description="Major facilitator superfamily (MFS) profile" evidence="6">
    <location>
        <begin position="12"/>
        <end position="459"/>
    </location>
</feature>
<name>A0A916WRJ2_9ACTN</name>
<feature type="transmembrane region" description="Helical" evidence="5">
    <location>
        <begin position="223"/>
        <end position="246"/>
    </location>
</feature>
<evidence type="ECO:0000256" key="4">
    <source>
        <dbReference type="ARBA" id="ARBA00023136"/>
    </source>
</evidence>
<reference evidence="7" key="1">
    <citation type="journal article" date="2014" name="Int. J. Syst. Evol. Microbiol.">
        <title>Complete genome sequence of Corynebacterium casei LMG S-19264T (=DSM 44701T), isolated from a smear-ripened cheese.</title>
        <authorList>
            <consortium name="US DOE Joint Genome Institute (JGI-PGF)"/>
            <person name="Walter F."/>
            <person name="Albersmeier A."/>
            <person name="Kalinowski J."/>
            <person name="Ruckert C."/>
        </authorList>
    </citation>
    <scope>NUCLEOTIDE SEQUENCE</scope>
    <source>
        <strain evidence="7">CGMCC 1.12827</strain>
    </source>
</reference>
<accession>A0A916WRJ2</accession>
<feature type="transmembrane region" description="Helical" evidence="5">
    <location>
        <begin position="199"/>
        <end position="217"/>
    </location>
</feature>
<dbReference type="Gene3D" id="1.20.1250.20">
    <property type="entry name" value="MFS general substrate transporter like domains"/>
    <property type="match status" value="1"/>
</dbReference>
<keyword evidence="3 5" id="KW-1133">Transmembrane helix</keyword>
<dbReference type="Pfam" id="PF07690">
    <property type="entry name" value="MFS_1"/>
    <property type="match status" value="1"/>
</dbReference>
<feature type="transmembrane region" description="Helical" evidence="5">
    <location>
        <begin position="403"/>
        <end position="423"/>
    </location>
</feature>
<comment type="caution">
    <text evidence="7">The sequence shown here is derived from an EMBL/GenBank/DDBJ whole genome shotgun (WGS) entry which is preliminary data.</text>
</comment>
<keyword evidence="2 5" id="KW-0812">Transmembrane</keyword>
<sequence length="475" mass="47592">MRTPFTTTQRATLAVVCVATAMLMLDIAVVNTALPAIAGEFHAQMTALTWVVDGYTLALASLVLSAGAAADRIGRRAAFLVGAALFTVASLLCALAPGIGALDLARVAQGVGAALLFASSLALLAGAFTAAGQRSRALAAYGATIGASFAIGPLLGGVLTEVFGWRAIFVVNVPVGVVMIIAATRIPESRSATPRHGDLWGQAAAIVGLTALTYGFFEAGDKGWSAGSALVAFGVAAVAGIAFCVIEELVDQPMLPPAMLARLPFAGAQAATFAISASLFAVFVYVTIHLQGVLGLSPIAAGLVYLPGTAAMVIAAAVTDRIVSRVPAWVLLSIALAAVAAGLALMAMATGGRGAVALIPGFLVACVGAGVFNPVVSGVVLAESHSDDVGLASGINDVFRQSGIALGVAALGAVLPAHSVLTGGSRADYVDGVRTAEWIACAIALIGALAVVVTMRRARAVPDDAGTDMVHADVN</sequence>
<dbReference type="Proteomes" id="UP000621454">
    <property type="component" value="Unassembled WGS sequence"/>
</dbReference>